<evidence type="ECO:0000259" key="10">
    <source>
        <dbReference type="PROSITE" id="PS50928"/>
    </source>
</evidence>
<keyword evidence="5 8" id="KW-0812">Transmembrane</keyword>
<feature type="transmembrane region" description="Helical" evidence="8">
    <location>
        <begin position="381"/>
        <end position="408"/>
    </location>
</feature>
<dbReference type="Proteomes" id="UP001596122">
    <property type="component" value="Unassembled WGS sequence"/>
</dbReference>
<keyword evidence="4" id="KW-0997">Cell inner membrane</keyword>
<reference evidence="12" key="1">
    <citation type="journal article" date="2019" name="Int. J. Syst. Evol. Microbiol.">
        <title>The Global Catalogue of Microorganisms (GCM) 10K type strain sequencing project: providing services to taxonomists for standard genome sequencing and annotation.</title>
        <authorList>
            <consortium name="The Broad Institute Genomics Platform"/>
            <consortium name="The Broad Institute Genome Sequencing Center for Infectious Disease"/>
            <person name="Wu L."/>
            <person name="Ma J."/>
        </authorList>
    </citation>
    <scope>NUCLEOTIDE SEQUENCE [LARGE SCALE GENOMIC DNA]</scope>
    <source>
        <strain evidence="12">CCUG 43114</strain>
    </source>
</reference>
<feature type="domain" description="ABC transmembrane type-1" evidence="10">
    <location>
        <begin position="80"/>
        <end position="270"/>
    </location>
</feature>
<keyword evidence="2 8" id="KW-0813">Transport</keyword>
<feature type="transmembrane region" description="Helical" evidence="8">
    <location>
        <begin position="118"/>
        <end position="138"/>
    </location>
</feature>
<dbReference type="PANTHER" id="PTHR43357:SF3">
    <property type="entry name" value="FE(3+)-TRANSPORT SYSTEM PERMEASE PROTEIN FBPB 2"/>
    <property type="match status" value="1"/>
</dbReference>
<keyword evidence="6 8" id="KW-1133">Transmembrane helix</keyword>
<evidence type="ECO:0000256" key="8">
    <source>
        <dbReference type="RuleBase" id="RU363032"/>
    </source>
</evidence>
<evidence type="ECO:0000256" key="7">
    <source>
        <dbReference type="ARBA" id="ARBA00023136"/>
    </source>
</evidence>
<dbReference type="Gene3D" id="1.10.3720.10">
    <property type="entry name" value="MetI-like"/>
    <property type="match status" value="2"/>
</dbReference>
<feature type="transmembrane region" description="Helical" evidence="8">
    <location>
        <begin position="252"/>
        <end position="274"/>
    </location>
</feature>
<dbReference type="RefSeq" id="WP_340267759.1">
    <property type="nucleotide sequence ID" value="NZ_JBBEOG010000002.1"/>
</dbReference>
<feature type="transmembrane region" description="Helical" evidence="8">
    <location>
        <begin position="517"/>
        <end position="540"/>
    </location>
</feature>
<organism evidence="11 12">
    <name type="scientific">Aquipuribacter nitratireducens</name>
    <dbReference type="NCBI Taxonomy" id="650104"/>
    <lineage>
        <taxon>Bacteria</taxon>
        <taxon>Bacillati</taxon>
        <taxon>Actinomycetota</taxon>
        <taxon>Actinomycetes</taxon>
        <taxon>Micrococcales</taxon>
        <taxon>Intrasporangiaceae</taxon>
        <taxon>Aquipuribacter</taxon>
    </lineage>
</organism>
<keyword evidence="7 8" id="KW-0472">Membrane</keyword>
<feature type="transmembrane region" description="Helical" evidence="8">
    <location>
        <begin position="153"/>
        <end position="175"/>
    </location>
</feature>
<evidence type="ECO:0000256" key="5">
    <source>
        <dbReference type="ARBA" id="ARBA00022692"/>
    </source>
</evidence>
<evidence type="ECO:0000313" key="11">
    <source>
        <dbReference type="EMBL" id="MFC5380714.1"/>
    </source>
</evidence>
<evidence type="ECO:0000256" key="9">
    <source>
        <dbReference type="SAM" id="MobiDB-lite"/>
    </source>
</evidence>
<feature type="region of interest" description="Disordered" evidence="9">
    <location>
        <begin position="1"/>
        <end position="29"/>
    </location>
</feature>
<comment type="caution">
    <text evidence="11">The sequence shown here is derived from an EMBL/GenBank/DDBJ whole genome shotgun (WGS) entry which is preliminary data.</text>
</comment>
<gene>
    <name evidence="11" type="ORF">ACFPJ6_07925</name>
</gene>
<evidence type="ECO:0000256" key="1">
    <source>
        <dbReference type="ARBA" id="ARBA00004429"/>
    </source>
</evidence>
<name>A0ABW0GM36_9MICO</name>
<dbReference type="InterPro" id="IPR035906">
    <property type="entry name" value="MetI-like_sf"/>
</dbReference>
<sequence length="555" mass="56896">MTDGLVPVVRPEEPAPPAGARRRGRPGRTPVAWRHRAGTVLVALVGVFFAFPALYLAWESTRLGGDLVAVVATPAVLGPLAASLLLASTCAVAAMVLGTGLAVLVTRTDVHGRGALRVALALPLVIPSFVGATAWLAATGPGGLVPFLPRPEGFWGAAVVLTLLTYPYVYLVVLARLRLVSRNHEEAARLLGAGPFRTVLTVLVPQLRAATAAGGLLVFLYVLSDFGAVALLRYDTITRALYASRLLDRTTSVTLGLFLAVLAVLVALAARSAAAAPPGPRPARPAAVVRLGRLRAPLSLVPVTVVGLALVAPVVVLAWWALRGSATTGVGYSGPGDSLAFLVAPALGSVGVSVAAAVAAVLVVLPLAVASVRRPSATTRAVVAVVTSVFALPGLVVALALVFFALQAPGPLSGLYQTFPLLVLGYVLHFGAQALRASQTAVAAVPGRLGEAARTLGAGPARRFLTVDLPLVVPGLVAGAGLVLLSTLKELPATALLAPTGFETLATRIFFAAQDGFFAEVGVTSLVLLAMSAVLTWLLVLRPELGPSRRATDDA</sequence>
<evidence type="ECO:0000313" key="12">
    <source>
        <dbReference type="Proteomes" id="UP001596122"/>
    </source>
</evidence>
<dbReference type="SUPFAM" id="SSF161098">
    <property type="entry name" value="MetI-like"/>
    <property type="match status" value="2"/>
</dbReference>
<feature type="transmembrane region" description="Helical" evidence="8">
    <location>
        <begin position="209"/>
        <end position="232"/>
    </location>
</feature>
<proteinExistence type="inferred from homology"/>
<dbReference type="InterPro" id="IPR000515">
    <property type="entry name" value="MetI-like"/>
</dbReference>
<feature type="transmembrane region" description="Helical" evidence="8">
    <location>
        <begin position="300"/>
        <end position="322"/>
    </location>
</feature>
<feature type="transmembrane region" description="Helical" evidence="8">
    <location>
        <begin position="414"/>
        <end position="432"/>
    </location>
</feature>
<feature type="transmembrane region" description="Helical" evidence="8">
    <location>
        <begin position="342"/>
        <end position="369"/>
    </location>
</feature>
<evidence type="ECO:0000256" key="2">
    <source>
        <dbReference type="ARBA" id="ARBA00022448"/>
    </source>
</evidence>
<feature type="transmembrane region" description="Helical" evidence="8">
    <location>
        <begin position="464"/>
        <end position="485"/>
    </location>
</feature>
<feature type="transmembrane region" description="Helical" evidence="8">
    <location>
        <begin position="78"/>
        <end position="106"/>
    </location>
</feature>
<comment type="subcellular location">
    <subcellularLocation>
        <location evidence="1">Cell inner membrane</location>
        <topology evidence="1">Multi-pass membrane protein</topology>
    </subcellularLocation>
    <subcellularLocation>
        <location evidence="8">Cell membrane</location>
        <topology evidence="8">Multi-pass membrane protein</topology>
    </subcellularLocation>
</comment>
<keyword evidence="12" id="KW-1185">Reference proteome</keyword>
<accession>A0ABW0GM36</accession>
<dbReference type="Pfam" id="PF00528">
    <property type="entry name" value="BPD_transp_1"/>
    <property type="match status" value="2"/>
</dbReference>
<dbReference type="EMBL" id="JBHSLD010000007">
    <property type="protein sequence ID" value="MFC5380714.1"/>
    <property type="molecule type" value="Genomic_DNA"/>
</dbReference>
<feature type="transmembrane region" description="Helical" evidence="8">
    <location>
        <begin position="37"/>
        <end position="58"/>
    </location>
</feature>
<evidence type="ECO:0000256" key="6">
    <source>
        <dbReference type="ARBA" id="ARBA00022989"/>
    </source>
</evidence>
<dbReference type="PANTHER" id="PTHR43357">
    <property type="entry name" value="INNER MEMBRANE ABC TRANSPORTER PERMEASE PROTEIN YDCV"/>
    <property type="match status" value="1"/>
</dbReference>
<dbReference type="CDD" id="cd06261">
    <property type="entry name" value="TM_PBP2"/>
    <property type="match status" value="2"/>
</dbReference>
<keyword evidence="3" id="KW-1003">Cell membrane</keyword>
<protein>
    <submittedName>
        <fullName evidence="11">ABC transporter permease</fullName>
    </submittedName>
</protein>
<dbReference type="PROSITE" id="PS50928">
    <property type="entry name" value="ABC_TM1"/>
    <property type="match status" value="2"/>
</dbReference>
<feature type="domain" description="ABC transmembrane type-1" evidence="10">
    <location>
        <begin position="346"/>
        <end position="539"/>
    </location>
</feature>
<evidence type="ECO:0000256" key="3">
    <source>
        <dbReference type="ARBA" id="ARBA00022475"/>
    </source>
</evidence>
<comment type="similarity">
    <text evidence="8">Belongs to the binding-protein-dependent transport system permease family.</text>
</comment>
<evidence type="ECO:0000256" key="4">
    <source>
        <dbReference type="ARBA" id="ARBA00022519"/>
    </source>
</evidence>